<proteinExistence type="predicted"/>
<feature type="non-terminal residue" evidence="3">
    <location>
        <position position="123"/>
    </location>
</feature>
<dbReference type="AlphaFoldDB" id="A0A851XFR9"/>
<evidence type="ECO:0000313" key="3">
    <source>
        <dbReference type="EMBL" id="NXD64395.1"/>
    </source>
</evidence>
<evidence type="ECO:0000256" key="1">
    <source>
        <dbReference type="ARBA" id="ARBA00023157"/>
    </source>
</evidence>
<gene>
    <name evidence="3" type="primary">Ervv2_0</name>
    <name evidence="3" type="ORF">EOLROS_R15245</name>
</gene>
<reference evidence="3" key="1">
    <citation type="submission" date="2019-09" db="EMBL/GenBank/DDBJ databases">
        <title>Bird 10,000 Genomes (B10K) Project - Family phase.</title>
        <authorList>
            <person name="Zhang G."/>
        </authorList>
    </citation>
    <scope>NUCLEOTIDE SEQUENCE</scope>
    <source>
        <strain evidence="3">B10K-DU-025-06</strain>
        <tissue evidence="3">Mixed tissue sample</tissue>
    </source>
</reference>
<organism evidence="3 4">
    <name type="scientific">Eolophus roseicapilla</name>
    <name type="common">Galah cockatoo</name>
    <name type="synonym">Cacatua roseicapilla</name>
    <dbReference type="NCBI Taxonomy" id="176039"/>
    <lineage>
        <taxon>Eukaryota</taxon>
        <taxon>Metazoa</taxon>
        <taxon>Chordata</taxon>
        <taxon>Craniata</taxon>
        <taxon>Vertebrata</taxon>
        <taxon>Euteleostomi</taxon>
        <taxon>Archelosauria</taxon>
        <taxon>Archosauria</taxon>
        <taxon>Dinosauria</taxon>
        <taxon>Saurischia</taxon>
        <taxon>Theropoda</taxon>
        <taxon>Coelurosauria</taxon>
        <taxon>Aves</taxon>
        <taxon>Neognathae</taxon>
        <taxon>Neoaves</taxon>
        <taxon>Telluraves</taxon>
        <taxon>Australaves</taxon>
        <taxon>Psittaciformes</taxon>
        <taxon>Cacatuidae</taxon>
        <taxon>Eolophus</taxon>
    </lineage>
</organism>
<keyword evidence="4" id="KW-1185">Reference proteome</keyword>
<keyword evidence="2" id="KW-1133">Transmembrane helix</keyword>
<name>A0A851XFR9_EOLRO</name>
<keyword evidence="1" id="KW-1015">Disulfide bond</keyword>
<evidence type="ECO:0000313" key="4">
    <source>
        <dbReference type="Proteomes" id="UP000637704"/>
    </source>
</evidence>
<dbReference type="Gene3D" id="1.10.287.210">
    <property type="match status" value="1"/>
</dbReference>
<sequence length="123" mass="14867">LVSQGGVCSVINYSCCSYADQSRRITTDLKEIWKQFKVFHEVAQDNTSWRFEEIWKKLTSWLPNFSWLKQLYISVLMIIVVIFITGISVQCFFWCCKQSMNYEEWKRKRIKHQVEMGKYFRKT</sequence>
<feature type="transmembrane region" description="Helical" evidence="2">
    <location>
        <begin position="71"/>
        <end position="96"/>
    </location>
</feature>
<dbReference type="PANTHER" id="PTHR10424">
    <property type="entry name" value="VIRAL ENVELOPE PROTEIN"/>
    <property type="match status" value="1"/>
</dbReference>
<dbReference type="InterPro" id="IPR018154">
    <property type="entry name" value="TLV/ENV_coat_polyprotein"/>
</dbReference>
<dbReference type="Proteomes" id="UP000637704">
    <property type="component" value="Unassembled WGS sequence"/>
</dbReference>
<dbReference type="SUPFAM" id="SSF58069">
    <property type="entry name" value="Virus ectodomain"/>
    <property type="match status" value="1"/>
</dbReference>
<comment type="caution">
    <text evidence="3">The sequence shown here is derived from an EMBL/GenBank/DDBJ whole genome shotgun (WGS) entry which is preliminary data.</text>
</comment>
<evidence type="ECO:0000256" key="2">
    <source>
        <dbReference type="SAM" id="Phobius"/>
    </source>
</evidence>
<accession>A0A851XFR9</accession>
<dbReference type="EMBL" id="WBNI01000128">
    <property type="protein sequence ID" value="NXD64395.1"/>
    <property type="molecule type" value="Genomic_DNA"/>
</dbReference>
<dbReference type="PANTHER" id="PTHR10424:SF73">
    <property type="entry name" value="ENDOGENOUS RETROVIRUS GROUP FC1 ENV POLYPROTEIN-RELATED"/>
    <property type="match status" value="1"/>
</dbReference>
<feature type="non-terminal residue" evidence="3">
    <location>
        <position position="1"/>
    </location>
</feature>
<keyword evidence="2" id="KW-0812">Transmembrane</keyword>
<protein>
    <submittedName>
        <fullName evidence="3">ERVV2 protein</fullName>
    </submittedName>
</protein>
<keyword evidence="2" id="KW-0472">Membrane</keyword>